<dbReference type="EMBL" id="CP038865">
    <property type="protein sequence ID" value="QCA29060.1"/>
    <property type="molecule type" value="Genomic_DNA"/>
</dbReference>
<evidence type="ECO:0000313" key="2">
    <source>
        <dbReference type="EMBL" id="QCA29060.1"/>
    </source>
</evidence>
<reference evidence="2 4" key="2">
    <citation type="journal article" date="2020" name="Int. J. Syst. Evol. Microbiol.">
        <title>Vagococcus xieshaowenii sp. nov., isolated from snow finch (Montifringilla taczanowskii) cloacal content.</title>
        <authorList>
            <person name="Ge Y."/>
            <person name="Yang J."/>
            <person name="Lai X.H."/>
            <person name="Zhang G."/>
            <person name="Jin D."/>
            <person name="Lu S."/>
            <person name="Wang B."/>
            <person name="Huang Y."/>
            <person name="Huang Y."/>
            <person name="Ren Z."/>
            <person name="Zhang X."/>
            <person name="Xu J."/>
        </authorList>
    </citation>
    <scope>NUCLEOTIDE SEQUENCE [LARGE SCALE GENOMIC DNA]</scope>
    <source>
        <strain evidence="2">Personal::cf-49</strain>
        <strain evidence="4">personal::cf-49</strain>
    </source>
</reference>
<organism evidence="3 5">
    <name type="scientific">Vagococcus xieshaowenii</name>
    <dbReference type="NCBI Taxonomy" id="2562451"/>
    <lineage>
        <taxon>Bacteria</taxon>
        <taxon>Bacillati</taxon>
        <taxon>Bacillota</taxon>
        <taxon>Bacilli</taxon>
        <taxon>Lactobacillales</taxon>
        <taxon>Enterococcaceae</taxon>
        <taxon>Vagococcus</taxon>
    </lineage>
</organism>
<dbReference type="GO" id="GO:0005737">
    <property type="term" value="C:cytoplasm"/>
    <property type="evidence" value="ECO:0007669"/>
    <property type="project" value="TreeGrafter"/>
</dbReference>
<dbReference type="Proteomes" id="UP000297725">
    <property type="component" value="Unassembled WGS sequence"/>
</dbReference>
<dbReference type="GO" id="GO:0016791">
    <property type="term" value="F:phosphatase activity"/>
    <property type="evidence" value="ECO:0007669"/>
    <property type="project" value="TreeGrafter"/>
</dbReference>
<dbReference type="EMBL" id="SRHU01000023">
    <property type="protein sequence ID" value="TFZ40964.1"/>
    <property type="molecule type" value="Genomic_DNA"/>
</dbReference>
<dbReference type="Gene3D" id="3.60.21.10">
    <property type="match status" value="1"/>
</dbReference>
<protein>
    <submittedName>
        <fullName evidence="3">Serine/threonine protein phosphatase</fullName>
    </submittedName>
</protein>
<dbReference type="Proteomes" id="UP000296883">
    <property type="component" value="Chromosome"/>
</dbReference>
<name>A0AAJ5EG34_9ENTE</name>
<evidence type="ECO:0000313" key="4">
    <source>
        <dbReference type="Proteomes" id="UP000296883"/>
    </source>
</evidence>
<dbReference type="SUPFAM" id="SSF56300">
    <property type="entry name" value="Metallo-dependent phosphatases"/>
    <property type="match status" value="1"/>
</dbReference>
<dbReference type="PANTHER" id="PTHR42850:SF4">
    <property type="entry name" value="ZINC-DEPENDENT ENDOPOLYPHOSPHATASE"/>
    <property type="match status" value="1"/>
</dbReference>
<gene>
    <name evidence="3" type="ORF">E4031_06160</name>
    <name evidence="2" type="ORF">E4Z98_06935</name>
</gene>
<evidence type="ECO:0000313" key="5">
    <source>
        <dbReference type="Proteomes" id="UP000297725"/>
    </source>
</evidence>
<dbReference type="InterPro" id="IPR004843">
    <property type="entry name" value="Calcineurin-like_PHP"/>
</dbReference>
<sequence>MKLAYVIGDIHGDINSFQRALIEFDPTMHQLVLLGDLLDRGTYSKECLLLGKKLVEEYGAVYLKGNHEDLLLRFIEDPIERYPNYLLNGGKLTIESLLHKGACEEYSPSEIAAMIRYHYETLLTFLKTLPLYYEWQAYVFVHAGVNLTLSDWRKTSEREFIWIREPFHQLPNKTGKTLVFGHTPTHYLYGDNQTTKLWQHDHKIGMDGGAIYGGSLHVVIFSSEGILQAQEFFQGEVWQPEE</sequence>
<dbReference type="RefSeq" id="WP_135254569.1">
    <property type="nucleotide sequence ID" value="NZ_CP038865.1"/>
</dbReference>
<reference evidence="3 5" key="1">
    <citation type="submission" date="2019-03" db="EMBL/GenBank/DDBJ databases">
        <title>Vagococcus sp. was isolated fron gut of Carduelis flavirostris.</title>
        <authorList>
            <person name="Ge Y."/>
        </authorList>
    </citation>
    <scope>NUCLEOTIDE SEQUENCE [LARGE SCALE GENOMIC DNA]</scope>
    <source>
        <strain evidence="3 5">CF-210</strain>
    </source>
</reference>
<dbReference type="GO" id="GO:0008803">
    <property type="term" value="F:bis(5'-nucleosyl)-tetraphosphatase (symmetrical) activity"/>
    <property type="evidence" value="ECO:0007669"/>
    <property type="project" value="TreeGrafter"/>
</dbReference>
<proteinExistence type="predicted"/>
<dbReference type="InterPro" id="IPR050126">
    <property type="entry name" value="Ap4A_hydrolase"/>
</dbReference>
<dbReference type="AlphaFoldDB" id="A0AAJ5EG34"/>
<keyword evidence="4" id="KW-1185">Reference proteome</keyword>
<feature type="domain" description="Calcineurin-like phosphoesterase" evidence="1">
    <location>
        <begin position="5"/>
        <end position="204"/>
    </location>
</feature>
<dbReference type="GO" id="GO:0110154">
    <property type="term" value="P:RNA decapping"/>
    <property type="evidence" value="ECO:0007669"/>
    <property type="project" value="TreeGrafter"/>
</dbReference>
<evidence type="ECO:0000259" key="1">
    <source>
        <dbReference type="Pfam" id="PF00149"/>
    </source>
</evidence>
<dbReference type="InterPro" id="IPR029052">
    <property type="entry name" value="Metallo-depent_PP-like"/>
</dbReference>
<dbReference type="Pfam" id="PF00149">
    <property type="entry name" value="Metallophos"/>
    <property type="match status" value="1"/>
</dbReference>
<dbReference type="PANTHER" id="PTHR42850">
    <property type="entry name" value="METALLOPHOSPHOESTERASE"/>
    <property type="match status" value="1"/>
</dbReference>
<evidence type="ECO:0000313" key="3">
    <source>
        <dbReference type="EMBL" id="TFZ40964.1"/>
    </source>
</evidence>
<accession>A0AAJ5EG34</accession>